<evidence type="ECO:0000256" key="3">
    <source>
        <dbReference type="ARBA" id="ARBA00022448"/>
    </source>
</evidence>
<proteinExistence type="inferred from homology"/>
<dbReference type="SUPFAM" id="SSF161070">
    <property type="entry name" value="SNF-like"/>
    <property type="match status" value="1"/>
</dbReference>
<feature type="compositionally biased region" description="Polar residues" evidence="10">
    <location>
        <begin position="1"/>
        <end position="10"/>
    </location>
</feature>
<evidence type="ECO:0000256" key="2">
    <source>
        <dbReference type="ARBA" id="ARBA00006459"/>
    </source>
</evidence>
<dbReference type="InterPro" id="IPR037272">
    <property type="entry name" value="SNS_sf"/>
</dbReference>
<dbReference type="InterPro" id="IPR000175">
    <property type="entry name" value="Na/ntran_symport"/>
</dbReference>
<feature type="transmembrane region" description="Helical" evidence="11">
    <location>
        <begin position="552"/>
        <end position="577"/>
    </location>
</feature>
<organism evidence="12 13">
    <name type="scientific">Orchesella dallaii</name>
    <dbReference type="NCBI Taxonomy" id="48710"/>
    <lineage>
        <taxon>Eukaryota</taxon>
        <taxon>Metazoa</taxon>
        <taxon>Ecdysozoa</taxon>
        <taxon>Arthropoda</taxon>
        <taxon>Hexapoda</taxon>
        <taxon>Collembola</taxon>
        <taxon>Entomobryomorpha</taxon>
        <taxon>Entomobryoidea</taxon>
        <taxon>Orchesellidae</taxon>
        <taxon>Orchesellinae</taxon>
        <taxon>Orchesella</taxon>
    </lineage>
</organism>
<reference evidence="12 13" key="1">
    <citation type="submission" date="2024-08" db="EMBL/GenBank/DDBJ databases">
        <authorList>
            <person name="Cucini C."/>
            <person name="Frati F."/>
        </authorList>
    </citation>
    <scope>NUCLEOTIDE SEQUENCE [LARGE SCALE GENOMIC DNA]</scope>
</reference>
<feature type="region of interest" description="Disordered" evidence="10">
    <location>
        <begin position="1"/>
        <end position="71"/>
    </location>
</feature>
<name>A0ABP1Q3H7_9HEXA</name>
<evidence type="ECO:0000256" key="11">
    <source>
        <dbReference type="SAM" id="Phobius"/>
    </source>
</evidence>
<feature type="transmembrane region" description="Helical" evidence="11">
    <location>
        <begin position="589"/>
        <end position="610"/>
    </location>
</feature>
<evidence type="ECO:0000256" key="4">
    <source>
        <dbReference type="ARBA" id="ARBA00022692"/>
    </source>
</evidence>
<evidence type="ECO:0000256" key="1">
    <source>
        <dbReference type="ARBA" id="ARBA00004141"/>
    </source>
</evidence>
<comment type="similarity">
    <text evidence="2 9">Belongs to the sodium:neurotransmitter symporter (SNF) (TC 2.A.22) family.</text>
</comment>
<evidence type="ECO:0000256" key="10">
    <source>
        <dbReference type="SAM" id="MobiDB-lite"/>
    </source>
</evidence>
<comment type="caution">
    <text evidence="12">The sequence shown here is derived from an EMBL/GenBank/DDBJ whole genome shotgun (WGS) entry which is preliminary data.</text>
</comment>
<feature type="transmembrane region" description="Helical" evidence="11">
    <location>
        <begin position="318"/>
        <end position="335"/>
    </location>
</feature>
<protein>
    <recommendedName>
        <fullName evidence="9">Transporter</fullName>
    </recommendedName>
</protein>
<feature type="compositionally biased region" description="Acidic residues" evidence="10">
    <location>
        <begin position="756"/>
        <end position="767"/>
    </location>
</feature>
<comment type="subcellular location">
    <subcellularLocation>
        <location evidence="1">Membrane</location>
        <topology evidence="1">Multi-pass membrane protein</topology>
    </subcellularLocation>
</comment>
<feature type="transmembrane region" description="Helical" evidence="11">
    <location>
        <begin position="631"/>
        <end position="650"/>
    </location>
</feature>
<evidence type="ECO:0000256" key="8">
    <source>
        <dbReference type="ARBA" id="ARBA00023180"/>
    </source>
</evidence>
<feature type="transmembrane region" description="Helical" evidence="11">
    <location>
        <begin position="289"/>
        <end position="306"/>
    </location>
</feature>
<feature type="compositionally biased region" description="Basic and acidic residues" evidence="10">
    <location>
        <begin position="100"/>
        <end position="115"/>
    </location>
</feature>
<dbReference type="PROSITE" id="PS00610">
    <property type="entry name" value="NA_NEUROTRAN_SYMP_1"/>
    <property type="match status" value="1"/>
</dbReference>
<feature type="transmembrane region" description="Helical" evidence="11">
    <location>
        <begin position="670"/>
        <end position="694"/>
    </location>
</feature>
<dbReference type="InterPro" id="IPR002438">
    <property type="entry name" value="Neutral_aa_SLC6"/>
</dbReference>
<dbReference type="EMBL" id="CAXLJM020000022">
    <property type="protein sequence ID" value="CAL8088016.1"/>
    <property type="molecule type" value="Genomic_DNA"/>
</dbReference>
<keyword evidence="6 11" id="KW-1133">Transmembrane helix</keyword>
<dbReference type="CDD" id="cd10332">
    <property type="entry name" value="SLC6sbd-B0AT-like"/>
    <property type="match status" value="1"/>
</dbReference>
<dbReference type="Pfam" id="PF00209">
    <property type="entry name" value="SNF"/>
    <property type="match status" value="1"/>
</dbReference>
<feature type="transmembrane region" description="Helical" evidence="11">
    <location>
        <begin position="502"/>
        <end position="523"/>
    </location>
</feature>
<keyword evidence="13" id="KW-1185">Reference proteome</keyword>
<feature type="transmembrane region" description="Helical" evidence="11">
    <location>
        <begin position="400"/>
        <end position="421"/>
    </location>
</feature>
<keyword evidence="7 11" id="KW-0472">Membrane</keyword>
<dbReference type="PRINTS" id="PR01206">
    <property type="entry name" value="ORPHTRNSPORT"/>
</dbReference>
<dbReference type="PANTHER" id="PTHR11616">
    <property type="entry name" value="SODIUM/CHLORIDE DEPENDENT TRANSPORTER"/>
    <property type="match status" value="1"/>
</dbReference>
<feature type="transmembrane region" description="Helical" evidence="11">
    <location>
        <begin position="367"/>
        <end position="388"/>
    </location>
</feature>
<sequence>MANMAQLTRRQSSRELGRQRSYDRMELRELHSRLLSQESQPGHSLTWSPGNYGSLNPAFKEESSSLLSEEAEGKDLVVGKDGKKDGKAVAITVDKAGGPSDKDGKKQKKEFKAEPPDEAFQDTEGEERESWDSKLTFLLATIGYAVGLGNVWRFPYLAQKNGGGAFLIPYFIMLAIEGMPMFFLELAIGQRLRKGAVGVWSQVSPYLAGVGIASAVVSFNVALYYNTIISWCMLYFVRSFQDPLPWSECPPARGGNGTNQECEISSATQYFWYRETLDISTDINTPRNFNLQIGAALIVAWFLVYLCLAKGLASSPKLVYVTALFPYCVLILFFIRGVTLEGMSDGIIHLFSPKWEKLQDPVVWLEAGTQIFFSLGLGFGGLIAFASYNPVNNNCARDAIIVSLTNCTTSLFAGIVIFAVIGFKAHLTHKECLQHQDNKTLLMLFNTTELEHSPPVGSLITYWINNTKHTMSMPDIRICNLQEELDNTASGPGLAFIIFTEAINQFTFAPFWAILFFSMLFTLGIDSQFGTLEGVVTSITDMKIFPNMRKEVLTGILCSMCAVLSMMFAHGAGNYVFVLFDQFSGNVPLLIIAFCEVFGVAYIYGLSRFAEDIQLMTGKRPHIYWMFCWKYLSPIAMIIILTASFIKIFTEGSSYPKWDSVHGVAVDEEWPNWALILAMFLVLIAVFWIPLIAITRALGIVIMHKEEPAWFPANELRDFHGIVRHEPTAAERVLFGFREDGTEGVFFPTKPGGGRDDDDDDDDEHLR</sequence>
<keyword evidence="5 9" id="KW-0769">Symport</keyword>
<feature type="compositionally biased region" description="Polar residues" evidence="10">
    <location>
        <begin position="34"/>
        <end position="54"/>
    </location>
</feature>
<dbReference type="PRINTS" id="PR00176">
    <property type="entry name" value="NANEUSMPORT"/>
</dbReference>
<dbReference type="Proteomes" id="UP001642540">
    <property type="component" value="Unassembled WGS sequence"/>
</dbReference>
<dbReference type="PANTHER" id="PTHR11616:SF182">
    <property type="entry name" value="TRANSPORTER"/>
    <property type="match status" value="1"/>
</dbReference>
<feature type="compositionally biased region" description="Acidic residues" evidence="10">
    <location>
        <begin position="116"/>
        <end position="127"/>
    </location>
</feature>
<evidence type="ECO:0000256" key="9">
    <source>
        <dbReference type="RuleBase" id="RU003732"/>
    </source>
</evidence>
<evidence type="ECO:0000256" key="6">
    <source>
        <dbReference type="ARBA" id="ARBA00022989"/>
    </source>
</evidence>
<feature type="compositionally biased region" description="Basic and acidic residues" evidence="10">
    <location>
        <begin position="12"/>
        <end position="32"/>
    </location>
</feature>
<accession>A0ABP1Q3H7</accession>
<evidence type="ECO:0000256" key="5">
    <source>
        <dbReference type="ARBA" id="ARBA00022847"/>
    </source>
</evidence>
<evidence type="ECO:0000313" key="13">
    <source>
        <dbReference type="Proteomes" id="UP001642540"/>
    </source>
</evidence>
<evidence type="ECO:0000256" key="7">
    <source>
        <dbReference type="ARBA" id="ARBA00023136"/>
    </source>
</evidence>
<feature type="transmembrane region" description="Helical" evidence="11">
    <location>
        <begin position="135"/>
        <end position="154"/>
    </location>
</feature>
<gene>
    <name evidence="12" type="ORF">ODALV1_LOCUS6920</name>
</gene>
<keyword evidence="3 9" id="KW-0813">Transport</keyword>
<evidence type="ECO:0000313" key="12">
    <source>
        <dbReference type="EMBL" id="CAL8088016.1"/>
    </source>
</evidence>
<dbReference type="NCBIfam" id="NF037979">
    <property type="entry name" value="Na_transp"/>
    <property type="match status" value="1"/>
</dbReference>
<keyword evidence="8" id="KW-0325">Glycoprotein</keyword>
<feature type="transmembrane region" description="Helical" evidence="11">
    <location>
        <begin position="166"/>
        <end position="186"/>
    </location>
</feature>
<dbReference type="PROSITE" id="PS50267">
    <property type="entry name" value="NA_NEUROTRAN_SYMP_3"/>
    <property type="match status" value="1"/>
</dbReference>
<feature type="region of interest" description="Disordered" evidence="10">
    <location>
        <begin position="746"/>
        <end position="767"/>
    </location>
</feature>
<feature type="transmembrane region" description="Helical" evidence="11">
    <location>
        <begin position="206"/>
        <end position="237"/>
    </location>
</feature>
<keyword evidence="4 9" id="KW-0812">Transmembrane</keyword>
<feature type="region of interest" description="Disordered" evidence="10">
    <location>
        <begin position="91"/>
        <end position="127"/>
    </location>
</feature>